<name>A0A2C6KFW4_9APIC</name>
<sequence>METRLRAELSRVAFALATAVAGAFGGAPEPAAITLAEVAARAATETEETAATAVRRELQLRLKAPEKAKSTVRARLKAAEMPISKVRAEACRAATTSEMVAVPEEMVDAELLVKVVHSQMIAVQASVAEATESALNQQEGRAVAHEVAKQLRTAALAEANQLQDALKEGYRTVERRAAEVAADVARRASTAAWRAASGLVKARIDELDARVEVETTKALALAEALKMEGLDPDTRSELIEAEKLARLAAQSAAAERLRAEFEALDLDEATREQVLEHLDEKQRVAANDISASAPSAGTGAASPLSPSGRSAILTPFSRESRNTENTGRGPHRSKSASAPPRTKQGDRRPSF</sequence>
<dbReference type="EMBL" id="MIGC01001412">
    <property type="protein sequence ID" value="PHJ22921.1"/>
    <property type="molecule type" value="Genomic_DNA"/>
</dbReference>
<gene>
    <name evidence="2" type="ORF">CSUI_003227</name>
</gene>
<reference evidence="2 3" key="1">
    <citation type="journal article" date="2017" name="Int. J. Parasitol.">
        <title>The genome of the protozoan parasite Cystoisospora suis and a reverse vaccinology approach to identify vaccine candidates.</title>
        <authorList>
            <person name="Palmieri N."/>
            <person name="Shrestha A."/>
            <person name="Ruttkowski B."/>
            <person name="Beck T."/>
            <person name="Vogl C."/>
            <person name="Tomley F."/>
            <person name="Blake D.P."/>
            <person name="Joachim A."/>
        </authorList>
    </citation>
    <scope>NUCLEOTIDE SEQUENCE [LARGE SCALE GENOMIC DNA]</scope>
    <source>
        <strain evidence="2 3">Wien I</strain>
    </source>
</reference>
<proteinExistence type="predicted"/>
<dbReference type="Proteomes" id="UP000221165">
    <property type="component" value="Unassembled WGS sequence"/>
</dbReference>
<evidence type="ECO:0000256" key="1">
    <source>
        <dbReference type="SAM" id="MobiDB-lite"/>
    </source>
</evidence>
<accession>A0A2C6KFW4</accession>
<dbReference type="GeneID" id="94426636"/>
<feature type="region of interest" description="Disordered" evidence="1">
    <location>
        <begin position="290"/>
        <end position="351"/>
    </location>
</feature>
<keyword evidence="3" id="KW-1185">Reference proteome</keyword>
<protein>
    <submittedName>
        <fullName evidence="2">Uncharacterized protein</fullName>
    </submittedName>
</protein>
<evidence type="ECO:0000313" key="2">
    <source>
        <dbReference type="EMBL" id="PHJ22921.1"/>
    </source>
</evidence>
<organism evidence="2 3">
    <name type="scientific">Cystoisospora suis</name>
    <dbReference type="NCBI Taxonomy" id="483139"/>
    <lineage>
        <taxon>Eukaryota</taxon>
        <taxon>Sar</taxon>
        <taxon>Alveolata</taxon>
        <taxon>Apicomplexa</taxon>
        <taxon>Conoidasida</taxon>
        <taxon>Coccidia</taxon>
        <taxon>Eucoccidiorida</taxon>
        <taxon>Eimeriorina</taxon>
        <taxon>Sarcocystidae</taxon>
        <taxon>Cystoisospora</taxon>
    </lineage>
</organism>
<feature type="compositionally biased region" description="Low complexity" evidence="1">
    <location>
        <begin position="290"/>
        <end position="308"/>
    </location>
</feature>
<dbReference type="RefSeq" id="XP_067924598.1">
    <property type="nucleotide sequence ID" value="XM_068063425.1"/>
</dbReference>
<comment type="caution">
    <text evidence="2">The sequence shown here is derived from an EMBL/GenBank/DDBJ whole genome shotgun (WGS) entry which is preliminary data.</text>
</comment>
<evidence type="ECO:0000313" key="3">
    <source>
        <dbReference type="Proteomes" id="UP000221165"/>
    </source>
</evidence>
<dbReference type="VEuPathDB" id="ToxoDB:CSUI_003227"/>
<dbReference type="AlphaFoldDB" id="A0A2C6KFW4"/>